<dbReference type="Pfam" id="PF13202">
    <property type="entry name" value="EF-hand_5"/>
    <property type="match status" value="2"/>
</dbReference>
<dbReference type="PROSITE" id="PS50222">
    <property type="entry name" value="EF_HAND_2"/>
    <property type="match status" value="1"/>
</dbReference>
<feature type="domain" description="EF-hand" evidence="2">
    <location>
        <begin position="57"/>
        <end position="92"/>
    </location>
</feature>
<evidence type="ECO:0000259" key="2">
    <source>
        <dbReference type="PROSITE" id="PS50222"/>
    </source>
</evidence>
<dbReference type="Gene3D" id="1.10.238.10">
    <property type="entry name" value="EF-hand"/>
    <property type="match status" value="1"/>
</dbReference>
<proteinExistence type="predicted"/>
<dbReference type="SMART" id="SM00054">
    <property type="entry name" value="EFh"/>
    <property type="match status" value="2"/>
</dbReference>
<evidence type="ECO:0000313" key="3">
    <source>
        <dbReference type="EMBL" id="NBJ62037.1"/>
    </source>
</evidence>
<protein>
    <submittedName>
        <fullName evidence="3">Putative sarcoplasmic calcium-binding protein alpha-b and-a chains-like isoform x1</fullName>
    </submittedName>
</protein>
<dbReference type="InterPro" id="IPR018247">
    <property type="entry name" value="EF_Hand_1_Ca_BS"/>
</dbReference>
<dbReference type="SUPFAM" id="SSF47473">
    <property type="entry name" value="EF-hand"/>
    <property type="match status" value="1"/>
</dbReference>
<evidence type="ECO:0000256" key="1">
    <source>
        <dbReference type="ARBA" id="ARBA00022837"/>
    </source>
</evidence>
<reference evidence="3" key="1">
    <citation type="submission" date="2019-10" db="EMBL/GenBank/DDBJ databases">
        <title>Short sand fly seasons in Tbilisi, Georgia, hinder development of host immunity to saliva of the visceral leishmaniasis vector Phlebotomus kandelakii.</title>
        <authorList>
            <person name="Oliveira F."/>
            <person name="Giorgobiani E."/>
            <person name="Guimaraes-Costa A.B."/>
            <person name="Abdeladhim M."/>
            <person name="Oristian J."/>
            <person name="Tskhvaradze L."/>
            <person name="Tsertsvadze N."/>
            <person name="Zakalashvili M."/>
            <person name="Valenzuela J.G."/>
            <person name="Kamhawi S."/>
        </authorList>
    </citation>
    <scope>NUCLEOTIDE SEQUENCE</scope>
    <source>
        <strain evidence="3">Wild-capture in Tbilisi</strain>
        <tissue evidence="3">Salivary glands</tissue>
    </source>
</reference>
<accession>A0A6B2EGD0</accession>
<dbReference type="EMBL" id="GIFK01004334">
    <property type="protein sequence ID" value="NBJ62037.1"/>
    <property type="molecule type" value="Transcribed_RNA"/>
</dbReference>
<dbReference type="GO" id="GO:0005509">
    <property type="term" value="F:calcium ion binding"/>
    <property type="evidence" value="ECO:0007669"/>
    <property type="project" value="InterPro"/>
</dbReference>
<dbReference type="PROSITE" id="PS00018">
    <property type="entry name" value="EF_HAND_1"/>
    <property type="match status" value="3"/>
</dbReference>
<dbReference type="AlphaFoldDB" id="A0A6B2EGD0"/>
<dbReference type="InterPro" id="IPR011992">
    <property type="entry name" value="EF-hand-dom_pair"/>
</dbReference>
<name>A0A6B2EGD0_9DIPT</name>
<keyword evidence="1" id="KW-0106">Calcium</keyword>
<organism evidence="3">
    <name type="scientific">Phlebotomus kandelakii</name>
    <dbReference type="NCBI Taxonomy" id="1109342"/>
    <lineage>
        <taxon>Eukaryota</taxon>
        <taxon>Metazoa</taxon>
        <taxon>Ecdysozoa</taxon>
        <taxon>Arthropoda</taxon>
        <taxon>Hexapoda</taxon>
        <taxon>Insecta</taxon>
        <taxon>Pterygota</taxon>
        <taxon>Neoptera</taxon>
        <taxon>Endopterygota</taxon>
        <taxon>Diptera</taxon>
        <taxon>Nematocera</taxon>
        <taxon>Psychodoidea</taxon>
        <taxon>Psychodidae</taxon>
        <taxon>Phlebotomus</taxon>
        <taxon>Larroussius</taxon>
    </lineage>
</organism>
<sequence length="191" mass="21791">MAYSWDNRVDFVVRYMYDIDNNGFLDDKDFECMAVRAAVIEGKGNVTDNRLGEYRHIMKSLWDEISELADDDKDGKISTEEFKGAVKKTCVGKPIDGFPQAMKAFIEANFKMVDLNSDGIINLDEYRYNCITRIAVDDLKVVDEAFSRLLNDDDRKRGGLTLSRYQELYSHYLGNLDEKNPGVTLFGPLGN</sequence>
<dbReference type="InterPro" id="IPR002048">
    <property type="entry name" value="EF_hand_dom"/>
</dbReference>